<comment type="similarity">
    <text evidence="3 11">Belongs to the PIGM family.</text>
</comment>
<reference evidence="12" key="1">
    <citation type="submission" date="2023-08" db="EMBL/GenBank/DDBJ databases">
        <authorList>
            <person name="Audoor S."/>
            <person name="Bilcke G."/>
        </authorList>
    </citation>
    <scope>NUCLEOTIDE SEQUENCE</scope>
</reference>
<comment type="function">
    <text evidence="11">Catalytic subunit of the glycosylphosphatidylinositol-mannosyltransferase I complex which catalyzes the transfer of the first mannose, via an alpha-1,4 bond from a dolichol-phosphate-mannose (Dol-P-Man) to the glucosaminyl acyl phosphatidylinositol (GlcN-(acyl)PI) intermediate to generate alpha-D-Man-(1-&gt;4)-alpha-D-GlcN-(1-&gt;6)-(1-radyl,2-acyl-sn-glycero-3-phospho)-2-acyl-inositol and participates in the sixth step of the glycosylphosphatidylinositol-anchor biosynthesis.</text>
</comment>
<feature type="transmembrane region" description="Helical" evidence="11">
    <location>
        <begin position="371"/>
        <end position="389"/>
    </location>
</feature>
<evidence type="ECO:0000256" key="10">
    <source>
        <dbReference type="ARBA" id="ARBA00023136"/>
    </source>
</evidence>
<comment type="pathway">
    <text evidence="2 11">Glycolipid biosynthesis; glycosylphosphatidylinositol-anchor biosynthesis.</text>
</comment>
<evidence type="ECO:0000256" key="2">
    <source>
        <dbReference type="ARBA" id="ARBA00004687"/>
    </source>
</evidence>
<proteinExistence type="inferred from homology"/>
<evidence type="ECO:0000313" key="13">
    <source>
        <dbReference type="Proteomes" id="UP001295423"/>
    </source>
</evidence>
<feature type="transmembrane region" description="Helical" evidence="11">
    <location>
        <begin position="285"/>
        <end position="302"/>
    </location>
</feature>
<feature type="transmembrane region" description="Helical" evidence="11">
    <location>
        <begin position="314"/>
        <end position="339"/>
    </location>
</feature>
<feature type="transmembrane region" description="Helical" evidence="11">
    <location>
        <begin position="233"/>
        <end position="255"/>
    </location>
</feature>
<evidence type="ECO:0000256" key="9">
    <source>
        <dbReference type="ARBA" id="ARBA00022989"/>
    </source>
</evidence>
<evidence type="ECO:0000256" key="5">
    <source>
        <dbReference type="ARBA" id="ARBA00022676"/>
    </source>
</evidence>
<dbReference type="GO" id="GO:0004376">
    <property type="term" value="F:GPI mannosyltransferase activity"/>
    <property type="evidence" value="ECO:0007669"/>
    <property type="project" value="InterPro"/>
</dbReference>
<keyword evidence="5 11" id="KW-0328">Glycosyltransferase</keyword>
<keyword evidence="7 11" id="KW-0812">Transmembrane</keyword>
<keyword evidence="10 11" id="KW-0472">Membrane</keyword>
<dbReference type="AlphaFoldDB" id="A0AAD2CB79"/>
<comment type="subcellular location">
    <subcellularLocation>
        <location evidence="1 11">Endoplasmic reticulum membrane</location>
        <topology evidence="1 11">Multi-pass membrane protein</topology>
    </subcellularLocation>
</comment>
<dbReference type="GO" id="GO:0005789">
    <property type="term" value="C:endoplasmic reticulum membrane"/>
    <property type="evidence" value="ECO:0007669"/>
    <property type="project" value="UniProtKB-SubCell"/>
</dbReference>
<feature type="transmembrane region" description="Helical" evidence="11">
    <location>
        <begin position="401"/>
        <end position="421"/>
    </location>
</feature>
<keyword evidence="4 11" id="KW-0337">GPI-anchor biosynthesis</keyword>
<accession>A0AAD2CB79</accession>
<evidence type="ECO:0000313" key="12">
    <source>
        <dbReference type="EMBL" id="CAJ1916187.1"/>
    </source>
</evidence>
<gene>
    <name evidence="12" type="ORF">CYCCA115_LOCUS742</name>
</gene>
<keyword evidence="6 11" id="KW-0808">Transferase</keyword>
<dbReference type="InterPro" id="IPR007704">
    <property type="entry name" value="PIG-M"/>
</dbReference>
<dbReference type="EMBL" id="CAKOGP040000001">
    <property type="protein sequence ID" value="CAJ1916187.1"/>
    <property type="molecule type" value="Genomic_DNA"/>
</dbReference>
<dbReference type="GO" id="GO:0051751">
    <property type="term" value="F:alpha-1,4-mannosyltransferase activity"/>
    <property type="evidence" value="ECO:0007669"/>
    <property type="project" value="InterPro"/>
</dbReference>
<organism evidence="12 13">
    <name type="scientific">Cylindrotheca closterium</name>
    <dbReference type="NCBI Taxonomy" id="2856"/>
    <lineage>
        <taxon>Eukaryota</taxon>
        <taxon>Sar</taxon>
        <taxon>Stramenopiles</taxon>
        <taxon>Ochrophyta</taxon>
        <taxon>Bacillariophyta</taxon>
        <taxon>Bacillariophyceae</taxon>
        <taxon>Bacillariophycidae</taxon>
        <taxon>Bacillariales</taxon>
        <taxon>Bacillariaceae</taxon>
        <taxon>Cylindrotheca</taxon>
    </lineage>
</organism>
<protein>
    <recommendedName>
        <fullName evidence="11">GPI mannosyltransferase 1</fullName>
        <ecNumber evidence="11">2.4.1.-</ecNumber>
    </recommendedName>
    <alternativeName>
        <fullName evidence="11">GPI mannosyltransferase I</fullName>
    </alternativeName>
</protein>
<evidence type="ECO:0000256" key="1">
    <source>
        <dbReference type="ARBA" id="ARBA00004477"/>
    </source>
</evidence>
<name>A0AAD2CB79_9STRA</name>
<keyword evidence="8 11" id="KW-0256">Endoplasmic reticulum</keyword>
<feature type="transmembrane region" description="Helical" evidence="11">
    <location>
        <begin position="20"/>
        <end position="38"/>
    </location>
</feature>
<dbReference type="EC" id="2.4.1.-" evidence="11"/>
<dbReference type="Pfam" id="PF05007">
    <property type="entry name" value="Mannosyl_trans"/>
    <property type="match status" value="1"/>
</dbReference>
<evidence type="ECO:0000256" key="3">
    <source>
        <dbReference type="ARBA" id="ARBA00011071"/>
    </source>
</evidence>
<sequence length="441" mass="50552">MIPKAILSHPIIDFLANHPILNGLLIRIILAWFLPWLMDGSEVPYTDIDFHVFTDAARYISMGKSPYDRHTYRYTPFLAAFLSYIPKEAGRYLFCIADTICGWIILRFRKSRRPPSENRNRLTQLQDGIWWLYNPLAINICTRGSAESLMVLLPVLLTVQILSYDEKSIGWKRAVLAGLSHGVAIHSKLYPVIYTLSYMVHFVQINCDNVGAGFPWFEPKRLLRLVQLWIRRLFTPIPLLFLITSLATFGGLTWLGVRIYGEVALQEGLLYHFTRVDHRHNYSMYWYWIYLALAKSGSNLGLISRMLLLPQIVLLVYSSLGIASRNLGLALFVQTYLFVTHNKVITAQYFTWYLCLLPLCSDALALTREVIFALVGLLLSIGMWLGSAYCLEMQGMAVHRVVWFASVVYFFANVNLMGAILRSYNIKQERIKASKADGKND</sequence>
<evidence type="ECO:0000256" key="6">
    <source>
        <dbReference type="ARBA" id="ARBA00022679"/>
    </source>
</evidence>
<evidence type="ECO:0000256" key="11">
    <source>
        <dbReference type="RuleBase" id="RU365064"/>
    </source>
</evidence>
<keyword evidence="13" id="KW-1185">Reference proteome</keyword>
<dbReference type="GO" id="GO:1990529">
    <property type="term" value="C:glycosylphosphatidylinositol-mannosyltransferase I complex"/>
    <property type="evidence" value="ECO:0007669"/>
    <property type="project" value="TreeGrafter"/>
</dbReference>
<dbReference type="Proteomes" id="UP001295423">
    <property type="component" value="Unassembled WGS sequence"/>
</dbReference>
<evidence type="ECO:0000256" key="7">
    <source>
        <dbReference type="ARBA" id="ARBA00022692"/>
    </source>
</evidence>
<feature type="transmembrane region" description="Helical" evidence="11">
    <location>
        <begin position="345"/>
        <end position="364"/>
    </location>
</feature>
<keyword evidence="9 11" id="KW-1133">Transmembrane helix</keyword>
<evidence type="ECO:0000256" key="8">
    <source>
        <dbReference type="ARBA" id="ARBA00022824"/>
    </source>
</evidence>
<dbReference type="PANTHER" id="PTHR12886">
    <property type="entry name" value="PIG-M MANNOSYLTRANSFERASE"/>
    <property type="match status" value="1"/>
</dbReference>
<evidence type="ECO:0000256" key="4">
    <source>
        <dbReference type="ARBA" id="ARBA00022502"/>
    </source>
</evidence>
<dbReference type="PANTHER" id="PTHR12886:SF0">
    <property type="entry name" value="GPI MANNOSYLTRANSFERASE 1"/>
    <property type="match status" value="1"/>
</dbReference>
<dbReference type="GO" id="GO:0006506">
    <property type="term" value="P:GPI anchor biosynthetic process"/>
    <property type="evidence" value="ECO:0007669"/>
    <property type="project" value="UniProtKB-KW"/>
</dbReference>
<comment type="caution">
    <text evidence="12">The sequence shown here is derived from an EMBL/GenBank/DDBJ whole genome shotgun (WGS) entry which is preliminary data.</text>
</comment>